<feature type="compositionally biased region" description="Basic and acidic residues" evidence="1">
    <location>
        <begin position="1"/>
        <end position="10"/>
    </location>
</feature>
<keyword evidence="2" id="KW-0472">Membrane</keyword>
<name>A0A7E4VB31_PANRE</name>
<reference evidence="3" key="1">
    <citation type="journal article" date="2013" name="Genetics">
        <title>The draft genome and transcriptome of Panagrellus redivivus are shaped by the harsh demands of a free-living lifestyle.</title>
        <authorList>
            <person name="Srinivasan J."/>
            <person name="Dillman A.R."/>
            <person name="Macchietto M.G."/>
            <person name="Heikkinen L."/>
            <person name="Lakso M."/>
            <person name="Fracchia K.M."/>
            <person name="Antoshechkin I."/>
            <person name="Mortazavi A."/>
            <person name="Wong G."/>
            <person name="Sternberg P.W."/>
        </authorList>
    </citation>
    <scope>NUCLEOTIDE SEQUENCE [LARGE SCALE GENOMIC DNA]</scope>
    <source>
        <strain evidence="3">MT8872</strain>
    </source>
</reference>
<dbReference type="AlphaFoldDB" id="A0A7E4VB31"/>
<accession>A0A7E4VB31</accession>
<proteinExistence type="predicted"/>
<keyword evidence="3" id="KW-1185">Reference proteome</keyword>
<sequence length="203" mass="22908">MDHEYERPPKEVSFMPDTNEVNPYPDPTRPNVLPILRIETDDALTGKPLSPLSPASSGLTSPSTKMQLYYAKKKYSTGDDDLRLQETVVFDKREIRQKKKGPSSPTTVLTMAGLFVCGVTLMLSGLIVLCQQNERAFIITGAVFLAVGGVMVIICGILQRKNVIKYMVDMNRDLYFLKMSDSYMWKLMFKDEDSTLPKPPPYE</sequence>
<organism evidence="3 4">
    <name type="scientific">Panagrellus redivivus</name>
    <name type="common">Microworm</name>
    <dbReference type="NCBI Taxonomy" id="6233"/>
    <lineage>
        <taxon>Eukaryota</taxon>
        <taxon>Metazoa</taxon>
        <taxon>Ecdysozoa</taxon>
        <taxon>Nematoda</taxon>
        <taxon>Chromadorea</taxon>
        <taxon>Rhabditida</taxon>
        <taxon>Tylenchina</taxon>
        <taxon>Panagrolaimomorpha</taxon>
        <taxon>Panagrolaimoidea</taxon>
        <taxon>Panagrolaimidae</taxon>
        <taxon>Panagrellus</taxon>
    </lineage>
</organism>
<evidence type="ECO:0000313" key="4">
    <source>
        <dbReference type="WBParaSite" id="Pan_g18151.t1"/>
    </source>
</evidence>
<feature type="region of interest" description="Disordered" evidence="1">
    <location>
        <begin position="1"/>
        <end position="32"/>
    </location>
</feature>
<evidence type="ECO:0000313" key="3">
    <source>
        <dbReference type="Proteomes" id="UP000492821"/>
    </source>
</evidence>
<feature type="transmembrane region" description="Helical" evidence="2">
    <location>
        <begin position="106"/>
        <end position="129"/>
    </location>
</feature>
<keyword evidence="2" id="KW-1133">Transmembrane helix</keyword>
<dbReference type="WBParaSite" id="Pan_g18151.t1">
    <property type="protein sequence ID" value="Pan_g18151.t1"/>
    <property type="gene ID" value="Pan_g18151"/>
</dbReference>
<evidence type="ECO:0000256" key="2">
    <source>
        <dbReference type="SAM" id="Phobius"/>
    </source>
</evidence>
<reference evidence="4" key="2">
    <citation type="submission" date="2020-10" db="UniProtKB">
        <authorList>
            <consortium name="WormBaseParasite"/>
        </authorList>
    </citation>
    <scope>IDENTIFICATION</scope>
</reference>
<dbReference type="Proteomes" id="UP000492821">
    <property type="component" value="Unassembled WGS sequence"/>
</dbReference>
<evidence type="ECO:0000256" key="1">
    <source>
        <dbReference type="SAM" id="MobiDB-lite"/>
    </source>
</evidence>
<feature type="transmembrane region" description="Helical" evidence="2">
    <location>
        <begin position="135"/>
        <end position="158"/>
    </location>
</feature>
<protein>
    <submittedName>
        <fullName evidence="4">Transmembrane protein 186</fullName>
    </submittedName>
</protein>
<keyword evidence="2" id="KW-0812">Transmembrane</keyword>